<dbReference type="Proteomes" id="UP000474296">
    <property type="component" value="Unassembled WGS sequence"/>
</dbReference>
<dbReference type="NCBIfam" id="TIGR03512">
    <property type="entry name" value="GldD_lipo"/>
    <property type="match status" value="1"/>
</dbReference>
<dbReference type="EMBL" id="JAABOQ010000003">
    <property type="protein sequence ID" value="NER17135.1"/>
    <property type="molecule type" value="Genomic_DNA"/>
</dbReference>
<name>A0A6M0CH27_9FLAO</name>
<comment type="caution">
    <text evidence="1">The sequence shown here is derived from an EMBL/GenBank/DDBJ whole genome shotgun (WGS) entry which is preliminary data.</text>
</comment>
<dbReference type="Pfam" id="PF25593">
    <property type="entry name" value="GldD_lipo"/>
    <property type="match status" value="1"/>
</dbReference>
<dbReference type="PROSITE" id="PS51257">
    <property type="entry name" value="PROKAR_LIPOPROTEIN"/>
    <property type="match status" value="1"/>
</dbReference>
<keyword evidence="2" id="KW-1185">Reference proteome</keyword>
<protein>
    <submittedName>
        <fullName evidence="1">Gliding motility lipoprotein GldD</fullName>
    </submittedName>
</protein>
<sequence length="192" mass="22044">MKKFFYPIAVLFFILILSCGEETLPKPKAQLRLEYPEALYELEAKDLPLTFEKNKLAKAVYQSGANNRQKAVNLEYPLLNATVYLSYMPVTNNIDSLLRDAQNLTQKHVVKADDIQSDLYENEVRNVYGMFYQVLGNAASQSQFYATDSVNHFLTGSLYFYAKPNFDSIQPAAAYIQNDMVRLMETIVWKKP</sequence>
<gene>
    <name evidence="1" type="primary">gldD</name>
    <name evidence="1" type="ORF">GWK10_07930</name>
</gene>
<dbReference type="InterPro" id="IPR019850">
    <property type="entry name" value="GldD-like"/>
</dbReference>
<dbReference type="AlphaFoldDB" id="A0A6M0CH27"/>
<evidence type="ECO:0000313" key="1">
    <source>
        <dbReference type="EMBL" id="NER17135.1"/>
    </source>
</evidence>
<evidence type="ECO:0000313" key="2">
    <source>
        <dbReference type="Proteomes" id="UP000474296"/>
    </source>
</evidence>
<accession>A0A6M0CH27</accession>
<organism evidence="1 2">
    <name type="scientific">Spongiivirga citrea</name>
    <dbReference type="NCBI Taxonomy" id="1481457"/>
    <lineage>
        <taxon>Bacteria</taxon>
        <taxon>Pseudomonadati</taxon>
        <taxon>Bacteroidota</taxon>
        <taxon>Flavobacteriia</taxon>
        <taxon>Flavobacteriales</taxon>
        <taxon>Flavobacteriaceae</taxon>
        <taxon>Spongiivirga</taxon>
    </lineage>
</organism>
<dbReference type="RefSeq" id="WP_164031318.1">
    <property type="nucleotide sequence ID" value="NZ_JAABOQ010000003.1"/>
</dbReference>
<reference evidence="1 2" key="1">
    <citation type="submission" date="2020-01" db="EMBL/GenBank/DDBJ databases">
        <title>Spongiivirga citrea KCTC 32990T.</title>
        <authorList>
            <person name="Wang G."/>
        </authorList>
    </citation>
    <scope>NUCLEOTIDE SEQUENCE [LARGE SCALE GENOMIC DNA]</scope>
    <source>
        <strain evidence="1 2">KCTC 32990</strain>
    </source>
</reference>
<proteinExistence type="predicted"/>
<keyword evidence="1" id="KW-0449">Lipoprotein</keyword>